<accession>A0A0G3BHC0</accession>
<protein>
    <submittedName>
        <fullName evidence="1">Uncharacterized protein</fullName>
    </submittedName>
</protein>
<dbReference type="KEGG" id="pbh:AAW51_2118"/>
<proteinExistence type="predicted"/>
<evidence type="ECO:0000313" key="1">
    <source>
        <dbReference type="EMBL" id="AKJ28809.1"/>
    </source>
</evidence>
<keyword evidence="2" id="KW-1185">Reference proteome</keyword>
<gene>
    <name evidence="1" type="ORF">AAW51_2118</name>
</gene>
<reference evidence="1 2" key="1">
    <citation type="submission" date="2015-05" db="EMBL/GenBank/DDBJ databases">
        <authorList>
            <person name="Tang B."/>
            <person name="Yu Y."/>
        </authorList>
    </citation>
    <scope>NUCLEOTIDE SEQUENCE [LARGE SCALE GENOMIC DNA]</scope>
    <source>
        <strain evidence="1 2">DSM 7029</strain>
    </source>
</reference>
<organism evidence="1 2">
    <name type="scientific">Caldimonas brevitalea</name>
    <dbReference type="NCBI Taxonomy" id="413882"/>
    <lineage>
        <taxon>Bacteria</taxon>
        <taxon>Pseudomonadati</taxon>
        <taxon>Pseudomonadota</taxon>
        <taxon>Betaproteobacteria</taxon>
        <taxon>Burkholderiales</taxon>
        <taxon>Sphaerotilaceae</taxon>
        <taxon>Caldimonas</taxon>
    </lineage>
</organism>
<dbReference type="RefSeq" id="WP_047194592.1">
    <property type="nucleotide sequence ID" value="NZ_CP011371.1"/>
</dbReference>
<evidence type="ECO:0000313" key="2">
    <source>
        <dbReference type="Proteomes" id="UP000035352"/>
    </source>
</evidence>
<sequence length="95" mass="10574">MSNTKHTPEPGDLLDMAYINSLPQPFIGRMLGDAEWPIYDIEVQTGLVRIDVCGLLDVKHIGDFKLFRDDLGVEHRAESFYVDALPEERASGGAV</sequence>
<dbReference type="Proteomes" id="UP000035352">
    <property type="component" value="Chromosome"/>
</dbReference>
<dbReference type="EMBL" id="CP011371">
    <property type="protein sequence ID" value="AKJ28809.1"/>
    <property type="molecule type" value="Genomic_DNA"/>
</dbReference>
<dbReference type="STRING" id="413882.AAW51_2118"/>
<dbReference type="AlphaFoldDB" id="A0A0G3BHC0"/>
<name>A0A0G3BHC0_9BURK</name>
<dbReference type="OrthoDB" id="9256118at2"/>